<evidence type="ECO:0000256" key="2">
    <source>
        <dbReference type="ARBA" id="ARBA00022777"/>
    </source>
</evidence>
<dbReference type="PANTHER" id="PTHR24421">
    <property type="entry name" value="NITRATE/NITRITE SENSOR PROTEIN NARX-RELATED"/>
    <property type="match status" value="1"/>
</dbReference>
<dbReference type="RefSeq" id="WP_349640703.1">
    <property type="nucleotide sequence ID" value="NZ_CP090958.1"/>
</dbReference>
<feature type="domain" description="Histidine kinase/HSP90-like ATPase" evidence="5">
    <location>
        <begin position="306"/>
        <end position="395"/>
    </location>
</feature>
<proteinExistence type="predicted"/>
<dbReference type="EMBL" id="CP090958">
    <property type="protein sequence ID" value="WGW13880.1"/>
    <property type="molecule type" value="Genomic_DNA"/>
</dbReference>
<keyword evidence="2" id="KW-0418">Kinase</keyword>
<dbReference type="InterPro" id="IPR036890">
    <property type="entry name" value="HATPase_C_sf"/>
</dbReference>
<accession>A0ABY8R0D8</accession>
<evidence type="ECO:0000313" key="6">
    <source>
        <dbReference type="EMBL" id="WGW13880.1"/>
    </source>
</evidence>
<evidence type="ECO:0000256" key="4">
    <source>
        <dbReference type="SAM" id="Phobius"/>
    </source>
</evidence>
<feature type="transmembrane region" description="Helical" evidence="4">
    <location>
        <begin position="130"/>
        <end position="149"/>
    </location>
</feature>
<dbReference type="CDD" id="cd16917">
    <property type="entry name" value="HATPase_UhpB-NarQ-NarX-like"/>
    <property type="match status" value="1"/>
</dbReference>
<dbReference type="Pfam" id="PF02518">
    <property type="entry name" value="HATPase_c"/>
    <property type="match status" value="1"/>
</dbReference>
<dbReference type="InterPro" id="IPR003594">
    <property type="entry name" value="HATPase_dom"/>
</dbReference>
<dbReference type="PANTHER" id="PTHR24421:SF61">
    <property type="entry name" value="OXYGEN SENSOR HISTIDINE KINASE NREB"/>
    <property type="match status" value="1"/>
</dbReference>
<keyword evidence="7" id="KW-1185">Reference proteome</keyword>
<feature type="transmembrane region" description="Helical" evidence="4">
    <location>
        <begin position="161"/>
        <end position="179"/>
    </location>
</feature>
<evidence type="ECO:0000256" key="3">
    <source>
        <dbReference type="ARBA" id="ARBA00023012"/>
    </source>
</evidence>
<gene>
    <name evidence="6" type="ORF">LWF01_09130</name>
</gene>
<feature type="transmembrane region" description="Helical" evidence="4">
    <location>
        <begin position="74"/>
        <end position="94"/>
    </location>
</feature>
<keyword evidence="4" id="KW-1133">Transmembrane helix</keyword>
<keyword evidence="1" id="KW-0808">Transferase</keyword>
<keyword evidence="4" id="KW-0812">Transmembrane</keyword>
<organism evidence="6 7">
    <name type="scientific">Saxibacter everestensis</name>
    <dbReference type="NCBI Taxonomy" id="2909229"/>
    <lineage>
        <taxon>Bacteria</taxon>
        <taxon>Bacillati</taxon>
        <taxon>Actinomycetota</taxon>
        <taxon>Actinomycetes</taxon>
        <taxon>Micrococcales</taxon>
        <taxon>Brevibacteriaceae</taxon>
        <taxon>Saxibacter</taxon>
    </lineage>
</organism>
<evidence type="ECO:0000313" key="7">
    <source>
        <dbReference type="Proteomes" id="UP001209083"/>
    </source>
</evidence>
<dbReference type="SUPFAM" id="SSF55874">
    <property type="entry name" value="ATPase domain of HSP90 chaperone/DNA topoisomerase II/histidine kinase"/>
    <property type="match status" value="1"/>
</dbReference>
<evidence type="ECO:0000259" key="5">
    <source>
        <dbReference type="Pfam" id="PF02518"/>
    </source>
</evidence>
<dbReference type="Gene3D" id="3.30.565.10">
    <property type="entry name" value="Histidine kinase-like ATPase, C-terminal domain"/>
    <property type="match status" value="1"/>
</dbReference>
<feature type="transmembrane region" description="Helical" evidence="4">
    <location>
        <begin position="49"/>
        <end position="67"/>
    </location>
</feature>
<feature type="transmembrane region" description="Helical" evidence="4">
    <location>
        <begin position="12"/>
        <end position="34"/>
    </location>
</feature>
<protein>
    <recommendedName>
        <fullName evidence="5">Histidine kinase/HSP90-like ATPase domain-containing protein</fullName>
    </recommendedName>
</protein>
<keyword evidence="4" id="KW-0472">Membrane</keyword>
<keyword evidence="3" id="KW-0902">Two-component regulatory system</keyword>
<name>A0ABY8R0D8_9MICO</name>
<dbReference type="Proteomes" id="UP001209083">
    <property type="component" value="Chromosome"/>
</dbReference>
<reference evidence="6 7" key="1">
    <citation type="submission" date="2023-05" db="EMBL/GenBank/DDBJ databases">
        <title>Lithophilousrod everest ZFBP1038 complete genpme.</title>
        <authorList>
            <person name="Tian M."/>
        </authorList>
    </citation>
    <scope>NUCLEOTIDE SEQUENCE [LARGE SCALE GENOMIC DNA]</scope>
    <source>
        <strain evidence="6 7">ZFBP1038</strain>
    </source>
</reference>
<evidence type="ECO:0000256" key="1">
    <source>
        <dbReference type="ARBA" id="ARBA00022679"/>
    </source>
</evidence>
<sequence>MPLRRVSRADSILRGLAMRIGIMYVGIGWLYLMINDIPLGNRWQEMGDVVSLWLCTLFAIFAITGYLRIGRAASAHAVVFTILCCMGMLVSIAATEQVDEKWTMDSAIHQVLGGGSGAAILGLPPSRRNIVLIGGLFLVVHGLAVVWLAREPQGPSMNLLVLLRGPLTWLVLYFLALVLRRAFSAYESSQEDLTSVWRRVAAEAQKARQTTEANRLLHDTVLSTLAVLAHGGAGVDQQRLREMARSDARTLRGEPAAPQPGFADAGKELLGVIRELVDDQIAGTGPKVLVSGQLSLDAPLDAGTREALLGAIRQAVHNVVQHARADTVVIALSSHESTLRTVITDDGVGFDPRSIPTSRFGIWGSIESRIAERGGQARIFSTPGQGTTISLVVPL</sequence>
<dbReference type="InterPro" id="IPR050482">
    <property type="entry name" value="Sensor_HK_TwoCompSys"/>
</dbReference>